<name>A0A6A4MFA0_9ERIC</name>
<dbReference type="GO" id="GO:0005737">
    <property type="term" value="C:cytoplasm"/>
    <property type="evidence" value="ECO:0007669"/>
    <property type="project" value="TreeGrafter"/>
</dbReference>
<evidence type="ECO:0000313" key="5">
    <source>
        <dbReference type="Proteomes" id="UP000428333"/>
    </source>
</evidence>
<feature type="domain" description="Zinc finger LSD1-type" evidence="3">
    <location>
        <begin position="7"/>
        <end position="31"/>
    </location>
</feature>
<dbReference type="InterPro" id="IPR005735">
    <property type="entry name" value="Znf_LSD1"/>
</dbReference>
<evidence type="ECO:0000256" key="1">
    <source>
        <dbReference type="ARBA" id="ARBA00009005"/>
    </source>
</evidence>
<gene>
    <name evidence="4" type="ORF">C3L33_03008</name>
</gene>
<dbReference type="PANTHER" id="PTHR48104">
    <property type="entry name" value="METACASPASE-4"/>
    <property type="match status" value="1"/>
</dbReference>
<dbReference type="OrthoDB" id="1925221at2759"/>
<accession>A0A6A4MFA0</accession>
<dbReference type="GO" id="GO:0004197">
    <property type="term" value="F:cysteine-type endopeptidase activity"/>
    <property type="evidence" value="ECO:0007669"/>
    <property type="project" value="InterPro"/>
</dbReference>
<dbReference type="Pfam" id="PF00656">
    <property type="entry name" value="Peptidase_C14"/>
    <property type="match status" value="1"/>
</dbReference>
<reference evidence="4 5" key="1">
    <citation type="journal article" date="2019" name="Genome Biol. Evol.">
        <title>The Rhododendron genome and chromosomal organization provide insight into shared whole-genome duplications across the heath family (Ericaceae).</title>
        <authorList>
            <person name="Soza V.L."/>
            <person name="Lindsley D."/>
            <person name="Waalkes A."/>
            <person name="Ramage E."/>
            <person name="Patwardhan R.P."/>
            <person name="Burton J.N."/>
            <person name="Adey A."/>
            <person name="Kumar A."/>
            <person name="Qiu R."/>
            <person name="Shendure J."/>
            <person name="Hall B."/>
        </authorList>
    </citation>
    <scope>NUCLEOTIDE SEQUENCE [LARGE SCALE GENOMIC DNA]</scope>
    <source>
        <strain evidence="4">RSF 1966-606</strain>
    </source>
</reference>
<feature type="domain" description="Peptidase C14 caspase" evidence="2">
    <location>
        <begin position="73"/>
        <end position="121"/>
    </location>
</feature>
<sequence>MLMLVDCSNCRTPLQLPPGEGWICCVVCQVVTHVAKPPLSVWSPYAGASSQQYYPPSPYNHAPPGQPPSVHGRKRAVICGISYRYSRHELKGCINDAKCMKFLLINRFKFPESSILMLTGNSLGSPFMLIACLVERKF</sequence>
<proteinExistence type="inferred from homology"/>
<protein>
    <submittedName>
        <fullName evidence="4">Uncharacterized protein</fullName>
    </submittedName>
</protein>
<evidence type="ECO:0000313" key="4">
    <source>
        <dbReference type="EMBL" id="KAE9465077.1"/>
    </source>
</evidence>
<evidence type="ECO:0000259" key="2">
    <source>
        <dbReference type="Pfam" id="PF00656"/>
    </source>
</evidence>
<evidence type="ECO:0000259" key="3">
    <source>
        <dbReference type="Pfam" id="PF06943"/>
    </source>
</evidence>
<comment type="similarity">
    <text evidence="1">Belongs to the peptidase C14B family.</text>
</comment>
<dbReference type="Pfam" id="PF06943">
    <property type="entry name" value="zf-LSD1"/>
    <property type="match status" value="1"/>
</dbReference>
<dbReference type="Proteomes" id="UP000428333">
    <property type="component" value="Linkage Group LG02"/>
</dbReference>
<dbReference type="Gene3D" id="3.40.50.12660">
    <property type="match status" value="1"/>
</dbReference>
<dbReference type="PANTHER" id="PTHR48104:SF30">
    <property type="entry name" value="METACASPASE-1"/>
    <property type="match status" value="1"/>
</dbReference>
<keyword evidence="5" id="KW-1185">Reference proteome</keyword>
<dbReference type="InterPro" id="IPR011600">
    <property type="entry name" value="Pept_C14_caspase"/>
</dbReference>
<dbReference type="EMBL" id="QEFC01000305">
    <property type="protein sequence ID" value="KAE9465077.1"/>
    <property type="molecule type" value="Genomic_DNA"/>
</dbReference>
<organism evidence="4 5">
    <name type="scientific">Rhododendron williamsianum</name>
    <dbReference type="NCBI Taxonomy" id="262921"/>
    <lineage>
        <taxon>Eukaryota</taxon>
        <taxon>Viridiplantae</taxon>
        <taxon>Streptophyta</taxon>
        <taxon>Embryophyta</taxon>
        <taxon>Tracheophyta</taxon>
        <taxon>Spermatophyta</taxon>
        <taxon>Magnoliopsida</taxon>
        <taxon>eudicotyledons</taxon>
        <taxon>Gunneridae</taxon>
        <taxon>Pentapetalae</taxon>
        <taxon>asterids</taxon>
        <taxon>Ericales</taxon>
        <taxon>Ericaceae</taxon>
        <taxon>Ericoideae</taxon>
        <taxon>Rhodoreae</taxon>
        <taxon>Rhododendron</taxon>
    </lineage>
</organism>
<dbReference type="NCBIfam" id="TIGR01053">
    <property type="entry name" value="LSD1"/>
    <property type="match status" value="1"/>
</dbReference>
<comment type="caution">
    <text evidence="4">The sequence shown here is derived from an EMBL/GenBank/DDBJ whole genome shotgun (WGS) entry which is preliminary data.</text>
</comment>
<feature type="non-terminal residue" evidence="4">
    <location>
        <position position="1"/>
    </location>
</feature>
<dbReference type="AlphaFoldDB" id="A0A6A4MFA0"/>
<dbReference type="GO" id="GO:0006508">
    <property type="term" value="P:proteolysis"/>
    <property type="evidence" value="ECO:0007669"/>
    <property type="project" value="InterPro"/>
</dbReference>
<dbReference type="InterPro" id="IPR050452">
    <property type="entry name" value="Metacaspase"/>
</dbReference>